<dbReference type="AlphaFoldDB" id="A0A7S4QS08"/>
<name>A0A7S4QS08_9DINO</name>
<sequence length="386" mass="40687">MVRWAYVPRAPASARSAGVACGVAVGGRLLVGGQRGDRLGGSPERRAAAQRRASRRWARLSLERLVSRLAPEGAVLGGPGRGLAREEVVGRLEAVDPAVEALVLGRRPSGVQRLRRNVALHAASCRSPFATAGVADLRRAQRGPRLDGTSGPGRGEREQQQPQLQQQQQHESEDVDEFYGASVLRAEAAPFVLPCRSPGGDDRPASCAEFGAARGVEGDEVGLVQAMNRTIAFLLAFRGRDVIGKVAGSAVFEDVRVGTGGLVEDGRLPAGSDGEGSECTVEVNGAGLFGEDADCQGGAGAGSVAWQDEDGGLCLSTLRRKLRRSLARAVCEGVCAEAEDAAACALEEHELTLRPTDLHFVVEWAMGEARSFLQRFGMVEDADMVG</sequence>
<proteinExistence type="predicted"/>
<organism evidence="2">
    <name type="scientific">Alexandrium monilatum</name>
    <dbReference type="NCBI Taxonomy" id="311494"/>
    <lineage>
        <taxon>Eukaryota</taxon>
        <taxon>Sar</taxon>
        <taxon>Alveolata</taxon>
        <taxon>Dinophyceae</taxon>
        <taxon>Gonyaulacales</taxon>
        <taxon>Pyrocystaceae</taxon>
        <taxon>Alexandrium</taxon>
    </lineage>
</organism>
<feature type="region of interest" description="Disordered" evidence="1">
    <location>
        <begin position="136"/>
        <end position="175"/>
    </location>
</feature>
<dbReference type="EMBL" id="HBNR01036041">
    <property type="protein sequence ID" value="CAE4592146.1"/>
    <property type="molecule type" value="Transcribed_RNA"/>
</dbReference>
<gene>
    <name evidence="2" type="ORF">AMON00008_LOCUS24780</name>
</gene>
<reference evidence="2" key="1">
    <citation type="submission" date="2021-01" db="EMBL/GenBank/DDBJ databases">
        <authorList>
            <person name="Corre E."/>
            <person name="Pelletier E."/>
            <person name="Niang G."/>
            <person name="Scheremetjew M."/>
            <person name="Finn R."/>
            <person name="Kale V."/>
            <person name="Holt S."/>
            <person name="Cochrane G."/>
            <person name="Meng A."/>
            <person name="Brown T."/>
            <person name="Cohen L."/>
        </authorList>
    </citation>
    <scope>NUCLEOTIDE SEQUENCE</scope>
    <source>
        <strain evidence="2">CCMP3105</strain>
    </source>
</reference>
<accession>A0A7S4QS08</accession>
<evidence type="ECO:0000256" key="1">
    <source>
        <dbReference type="SAM" id="MobiDB-lite"/>
    </source>
</evidence>
<evidence type="ECO:0000313" key="2">
    <source>
        <dbReference type="EMBL" id="CAE4592146.1"/>
    </source>
</evidence>
<protein>
    <submittedName>
        <fullName evidence="2">Uncharacterized protein</fullName>
    </submittedName>
</protein>
<feature type="compositionally biased region" description="Low complexity" evidence="1">
    <location>
        <begin position="160"/>
        <end position="169"/>
    </location>
</feature>